<sequence>MEMYARMSLNESYVDKSKYPEDATTQAYGQASTPSSVNRQKVTGVPEPGVVPQTYTEMKINGEHRVAVRVPGLYAAEWLADHRALHVSGSCDCPAVFTPLRSNIDESALDTSQRQFLQYYRDFEKNGNAMSRQEVEKRVAEITRMFGPFVPIQIDETKPNNHQLSAITVPEVIPSHPAQYKYAYVHVSQTTTAPHMHLHMYPQAHHASLSNPSGPEPHGDAAGTFSDEQEATGPGFSQYPQRLNIGGAVLAINDVPGSSHWDEASTSTANPLVTTFWPPHAQFIPGSNPPTLIGPGPFTTTGFDFTPVFNNDGSIPVQQPFSLCGLPVGAGPEGESHMPHWSECRLTRGPVPLSAPPRSQSACSL</sequence>
<keyword evidence="3" id="KW-1185">Reference proteome</keyword>
<feature type="region of interest" description="Disordered" evidence="1">
    <location>
        <begin position="204"/>
        <end position="239"/>
    </location>
</feature>
<evidence type="ECO:0000313" key="2">
    <source>
        <dbReference type="EMBL" id="KAK0632429.1"/>
    </source>
</evidence>
<proteinExistence type="predicted"/>
<dbReference type="EMBL" id="JAULSU010000001">
    <property type="protein sequence ID" value="KAK0632429.1"/>
    <property type="molecule type" value="Genomic_DNA"/>
</dbReference>
<evidence type="ECO:0000313" key="3">
    <source>
        <dbReference type="Proteomes" id="UP001175000"/>
    </source>
</evidence>
<dbReference type="AlphaFoldDB" id="A0AA39XEE8"/>
<dbReference type="Proteomes" id="UP001175000">
    <property type="component" value="Unassembled WGS sequence"/>
</dbReference>
<feature type="compositionally biased region" description="Polar residues" evidence="1">
    <location>
        <begin position="26"/>
        <end position="41"/>
    </location>
</feature>
<name>A0AA39XEE8_9PEZI</name>
<feature type="region of interest" description="Disordered" evidence="1">
    <location>
        <begin position="26"/>
        <end position="48"/>
    </location>
</feature>
<accession>A0AA39XEE8</accession>
<protein>
    <submittedName>
        <fullName evidence="2">Uncharacterized protein</fullName>
    </submittedName>
</protein>
<evidence type="ECO:0000256" key="1">
    <source>
        <dbReference type="SAM" id="MobiDB-lite"/>
    </source>
</evidence>
<comment type="caution">
    <text evidence="2">The sequence shown here is derived from an EMBL/GenBank/DDBJ whole genome shotgun (WGS) entry which is preliminary data.</text>
</comment>
<reference evidence="2" key="1">
    <citation type="submission" date="2023-06" db="EMBL/GenBank/DDBJ databases">
        <title>Genome-scale phylogeny and comparative genomics of the fungal order Sordariales.</title>
        <authorList>
            <consortium name="Lawrence Berkeley National Laboratory"/>
            <person name="Hensen N."/>
            <person name="Bonometti L."/>
            <person name="Westerberg I."/>
            <person name="Brannstrom I.O."/>
            <person name="Guillou S."/>
            <person name="Cros-Aarteil S."/>
            <person name="Calhoun S."/>
            <person name="Haridas S."/>
            <person name="Kuo A."/>
            <person name="Mondo S."/>
            <person name="Pangilinan J."/>
            <person name="Riley R."/>
            <person name="Labutti K."/>
            <person name="Andreopoulos B."/>
            <person name="Lipzen A."/>
            <person name="Chen C."/>
            <person name="Yanf M."/>
            <person name="Daum C."/>
            <person name="Ng V."/>
            <person name="Clum A."/>
            <person name="Steindorff A."/>
            <person name="Ohm R."/>
            <person name="Martin F."/>
            <person name="Silar P."/>
            <person name="Natvig D."/>
            <person name="Lalanne C."/>
            <person name="Gautier V."/>
            <person name="Ament-Velasquez S.L."/>
            <person name="Kruys A."/>
            <person name="Hutchinson M.I."/>
            <person name="Powell A.J."/>
            <person name="Barry K."/>
            <person name="Miller A.N."/>
            <person name="Grigoriev I.V."/>
            <person name="Debuchy R."/>
            <person name="Gladieux P."/>
            <person name="Thoren M.H."/>
            <person name="Johannesson H."/>
        </authorList>
    </citation>
    <scope>NUCLEOTIDE SEQUENCE</scope>
    <source>
        <strain evidence="2">CBS 606.72</strain>
    </source>
</reference>
<organism evidence="2 3">
    <name type="scientific">Immersiella caudata</name>
    <dbReference type="NCBI Taxonomy" id="314043"/>
    <lineage>
        <taxon>Eukaryota</taxon>
        <taxon>Fungi</taxon>
        <taxon>Dikarya</taxon>
        <taxon>Ascomycota</taxon>
        <taxon>Pezizomycotina</taxon>
        <taxon>Sordariomycetes</taxon>
        <taxon>Sordariomycetidae</taxon>
        <taxon>Sordariales</taxon>
        <taxon>Lasiosphaeriaceae</taxon>
        <taxon>Immersiella</taxon>
    </lineage>
</organism>
<gene>
    <name evidence="2" type="ORF">B0T14DRAFT_504214</name>
</gene>